<evidence type="ECO:0000256" key="4">
    <source>
        <dbReference type="ARBA" id="ARBA00022989"/>
    </source>
</evidence>
<evidence type="ECO:0000256" key="1">
    <source>
        <dbReference type="ARBA" id="ARBA00004141"/>
    </source>
</evidence>
<feature type="transmembrane region" description="Helical" evidence="7">
    <location>
        <begin position="130"/>
        <end position="151"/>
    </location>
</feature>
<proteinExistence type="inferred from homology"/>
<feature type="transmembrane region" description="Helical" evidence="7">
    <location>
        <begin position="243"/>
        <end position="260"/>
    </location>
</feature>
<feature type="transmembrane region" description="Helical" evidence="7">
    <location>
        <begin position="90"/>
        <end position="110"/>
    </location>
</feature>
<keyword evidence="5 7" id="KW-0472">Membrane</keyword>
<protein>
    <submittedName>
        <fullName evidence="8">Metal ABC transporter permease</fullName>
    </submittedName>
</protein>
<dbReference type="InterPro" id="IPR037294">
    <property type="entry name" value="ABC_BtuC-like"/>
</dbReference>
<dbReference type="Proteomes" id="UP001210339">
    <property type="component" value="Chromosome"/>
</dbReference>
<evidence type="ECO:0000256" key="6">
    <source>
        <dbReference type="RuleBase" id="RU003943"/>
    </source>
</evidence>
<dbReference type="EMBL" id="CP115667">
    <property type="protein sequence ID" value="WBW49682.1"/>
    <property type="molecule type" value="Genomic_DNA"/>
</dbReference>
<keyword evidence="4 7" id="KW-1133">Transmembrane helix</keyword>
<feature type="transmembrane region" description="Helical" evidence="7">
    <location>
        <begin position="163"/>
        <end position="184"/>
    </location>
</feature>
<feature type="transmembrane region" description="Helical" evidence="7">
    <location>
        <begin position="12"/>
        <end position="31"/>
    </location>
</feature>
<dbReference type="Gene3D" id="1.10.3470.10">
    <property type="entry name" value="ABC transporter involved in vitamin B12 uptake, BtuC"/>
    <property type="match status" value="1"/>
</dbReference>
<keyword evidence="6" id="KW-0813">Transport</keyword>
<organism evidence="8 9">
    <name type="scientific">Peptoniphilus equinus</name>
    <dbReference type="NCBI Taxonomy" id="3016343"/>
    <lineage>
        <taxon>Bacteria</taxon>
        <taxon>Bacillati</taxon>
        <taxon>Bacillota</taxon>
        <taxon>Tissierellia</taxon>
        <taxon>Tissierellales</taxon>
        <taxon>Peptoniphilaceae</taxon>
        <taxon>Peptoniphilus</taxon>
    </lineage>
</organism>
<dbReference type="Pfam" id="PF00950">
    <property type="entry name" value="ABC-3"/>
    <property type="match status" value="1"/>
</dbReference>
<reference evidence="8 9" key="1">
    <citation type="submission" date="2023-01" db="EMBL/GenBank/DDBJ databases">
        <authorList>
            <person name="Lee S.H."/>
            <person name="Jung H.S."/>
            <person name="Yun J.U."/>
        </authorList>
    </citation>
    <scope>NUCLEOTIDE SEQUENCE [LARGE SCALE GENOMIC DNA]</scope>
    <source>
        <strain evidence="8 9">CBA3646</strain>
    </source>
</reference>
<feature type="transmembrane region" description="Helical" evidence="7">
    <location>
        <begin position="51"/>
        <end position="78"/>
    </location>
</feature>
<evidence type="ECO:0000256" key="2">
    <source>
        <dbReference type="ARBA" id="ARBA00008034"/>
    </source>
</evidence>
<dbReference type="InterPro" id="IPR001626">
    <property type="entry name" value="ABC_TroCD"/>
</dbReference>
<comment type="similarity">
    <text evidence="2 6">Belongs to the ABC-3 integral membrane protein family.</text>
</comment>
<gene>
    <name evidence="8" type="ORF">O6R05_06685</name>
</gene>
<dbReference type="PANTHER" id="PTHR30477:SF0">
    <property type="entry name" value="METAL TRANSPORT SYSTEM MEMBRANE PROTEIN TM_0125-RELATED"/>
    <property type="match status" value="1"/>
</dbReference>
<comment type="subcellular location">
    <subcellularLocation>
        <location evidence="6">Cell membrane</location>
        <topology evidence="6">Multi-pass membrane protein</topology>
    </subcellularLocation>
    <subcellularLocation>
        <location evidence="1">Membrane</location>
        <topology evidence="1">Multi-pass membrane protein</topology>
    </subcellularLocation>
</comment>
<evidence type="ECO:0000256" key="7">
    <source>
        <dbReference type="SAM" id="Phobius"/>
    </source>
</evidence>
<name>A0ABY7QSC1_9FIRM</name>
<sequence length="263" mass="27911">MELFSYGYMVRALIVGVVVALIVPLMGMVVVNKNLSMVGDALSHVSLAGIILGFLLGLNMTVGALLTCVVAALFMEFVRRKFPGYGELSTAIVMSTGIGLASVLSGFVTRNVNFESLLFGSIIAIPDDEFYLILVVGVVVGALFLLFYRSLCHVAFDETSARLAGINIGFFNVLFMVLVAVTIAVSARTVGVLIISSLMVIPVACAMRFKLGYGKTVALAALFGIIFTLTGLVLSFYFSLKPGGTIVLLGVSTLVVLLFIKGK</sequence>
<dbReference type="SUPFAM" id="SSF81345">
    <property type="entry name" value="ABC transporter involved in vitamin B12 uptake, BtuC"/>
    <property type="match status" value="1"/>
</dbReference>
<keyword evidence="3 6" id="KW-0812">Transmembrane</keyword>
<feature type="transmembrane region" description="Helical" evidence="7">
    <location>
        <begin position="190"/>
        <end position="209"/>
    </location>
</feature>
<evidence type="ECO:0000313" key="9">
    <source>
        <dbReference type="Proteomes" id="UP001210339"/>
    </source>
</evidence>
<evidence type="ECO:0000256" key="3">
    <source>
        <dbReference type="ARBA" id="ARBA00022692"/>
    </source>
</evidence>
<dbReference type="PANTHER" id="PTHR30477">
    <property type="entry name" value="ABC-TRANSPORTER METAL-BINDING PROTEIN"/>
    <property type="match status" value="1"/>
</dbReference>
<evidence type="ECO:0000256" key="5">
    <source>
        <dbReference type="ARBA" id="ARBA00023136"/>
    </source>
</evidence>
<keyword evidence="9" id="KW-1185">Reference proteome</keyword>
<evidence type="ECO:0000313" key="8">
    <source>
        <dbReference type="EMBL" id="WBW49682.1"/>
    </source>
</evidence>
<feature type="transmembrane region" description="Helical" evidence="7">
    <location>
        <begin position="216"/>
        <end position="237"/>
    </location>
</feature>
<dbReference type="RefSeq" id="WP_271191213.1">
    <property type="nucleotide sequence ID" value="NZ_CP115667.1"/>
</dbReference>
<accession>A0ABY7QSC1</accession>